<reference evidence="3" key="1">
    <citation type="journal article" date="2013" name="Nature">
        <title>Draft genome of the wheat A-genome progenitor Triticum urartu.</title>
        <authorList>
            <person name="Ling H.Q."/>
            <person name="Zhao S."/>
            <person name="Liu D."/>
            <person name="Wang J."/>
            <person name="Sun H."/>
            <person name="Zhang C."/>
            <person name="Fan H."/>
            <person name="Li D."/>
            <person name="Dong L."/>
            <person name="Tao Y."/>
            <person name="Gao C."/>
            <person name="Wu H."/>
            <person name="Li Y."/>
            <person name="Cui Y."/>
            <person name="Guo X."/>
            <person name="Zheng S."/>
            <person name="Wang B."/>
            <person name="Yu K."/>
            <person name="Liang Q."/>
            <person name="Yang W."/>
            <person name="Lou X."/>
            <person name="Chen J."/>
            <person name="Feng M."/>
            <person name="Jian J."/>
            <person name="Zhang X."/>
            <person name="Luo G."/>
            <person name="Jiang Y."/>
            <person name="Liu J."/>
            <person name="Wang Z."/>
            <person name="Sha Y."/>
            <person name="Zhang B."/>
            <person name="Wu H."/>
            <person name="Tang D."/>
            <person name="Shen Q."/>
            <person name="Xue P."/>
            <person name="Zou S."/>
            <person name="Wang X."/>
            <person name="Liu X."/>
            <person name="Wang F."/>
            <person name="Yang Y."/>
            <person name="An X."/>
            <person name="Dong Z."/>
            <person name="Zhang K."/>
            <person name="Zhang X."/>
            <person name="Luo M.C."/>
            <person name="Dvorak J."/>
            <person name="Tong Y."/>
            <person name="Wang J."/>
            <person name="Yang H."/>
            <person name="Li Z."/>
            <person name="Wang D."/>
            <person name="Zhang A."/>
            <person name="Wang J."/>
        </authorList>
    </citation>
    <scope>NUCLEOTIDE SEQUENCE</scope>
    <source>
        <strain evidence="3">cv. G1812</strain>
    </source>
</reference>
<dbReference type="AlphaFoldDB" id="A0A8R7TUF0"/>
<keyword evidence="1" id="KW-0812">Transmembrane</keyword>
<sequence>MNSSGGNNRAGESYLSTYAFLRFLVTLYSSCLMCCLVNLILHVYVFGMHILDPQSCHVCMSYFCL</sequence>
<evidence type="ECO:0000256" key="1">
    <source>
        <dbReference type="SAM" id="Phobius"/>
    </source>
</evidence>
<keyword evidence="1" id="KW-0472">Membrane</keyword>
<feature type="transmembrane region" description="Helical" evidence="1">
    <location>
        <begin position="20"/>
        <end position="45"/>
    </location>
</feature>
<evidence type="ECO:0000313" key="3">
    <source>
        <dbReference type="Proteomes" id="UP000015106"/>
    </source>
</evidence>
<accession>A0A8R7TUF0</accession>
<evidence type="ECO:0000313" key="2">
    <source>
        <dbReference type="EnsemblPlants" id="TuG1812G0300001726.01.T08.cds252116"/>
    </source>
</evidence>
<dbReference type="EnsemblPlants" id="TuG1812G0300001726.01.T08">
    <property type="protein sequence ID" value="TuG1812G0300001726.01.T08.cds252116"/>
    <property type="gene ID" value="TuG1812G0300001726.01"/>
</dbReference>
<name>A0A8R7TUF0_TRIUA</name>
<dbReference type="Gramene" id="TuG1812G0300001726.01.T08">
    <property type="protein sequence ID" value="TuG1812G0300001726.01.T08.cds252116"/>
    <property type="gene ID" value="TuG1812G0300001726.01"/>
</dbReference>
<keyword evidence="1" id="KW-1133">Transmembrane helix</keyword>
<proteinExistence type="predicted"/>
<organism evidence="2 3">
    <name type="scientific">Triticum urartu</name>
    <name type="common">Red wild einkorn</name>
    <name type="synonym">Crithodium urartu</name>
    <dbReference type="NCBI Taxonomy" id="4572"/>
    <lineage>
        <taxon>Eukaryota</taxon>
        <taxon>Viridiplantae</taxon>
        <taxon>Streptophyta</taxon>
        <taxon>Embryophyta</taxon>
        <taxon>Tracheophyta</taxon>
        <taxon>Spermatophyta</taxon>
        <taxon>Magnoliopsida</taxon>
        <taxon>Liliopsida</taxon>
        <taxon>Poales</taxon>
        <taxon>Poaceae</taxon>
        <taxon>BOP clade</taxon>
        <taxon>Pooideae</taxon>
        <taxon>Triticodae</taxon>
        <taxon>Triticeae</taxon>
        <taxon>Triticinae</taxon>
        <taxon>Triticum</taxon>
    </lineage>
</organism>
<dbReference type="Proteomes" id="UP000015106">
    <property type="component" value="Chromosome 3"/>
</dbReference>
<protein>
    <submittedName>
        <fullName evidence="2">Uncharacterized protein</fullName>
    </submittedName>
</protein>
<reference evidence="2" key="2">
    <citation type="submission" date="2018-03" db="EMBL/GenBank/DDBJ databases">
        <title>The Triticum urartu genome reveals the dynamic nature of wheat genome evolution.</title>
        <authorList>
            <person name="Ling H."/>
            <person name="Ma B."/>
            <person name="Shi X."/>
            <person name="Liu H."/>
            <person name="Dong L."/>
            <person name="Sun H."/>
            <person name="Cao Y."/>
            <person name="Gao Q."/>
            <person name="Zheng S."/>
            <person name="Li Y."/>
            <person name="Yu Y."/>
            <person name="Du H."/>
            <person name="Qi M."/>
            <person name="Li Y."/>
            <person name="Yu H."/>
            <person name="Cui Y."/>
            <person name="Wang N."/>
            <person name="Chen C."/>
            <person name="Wu H."/>
            <person name="Zhao Y."/>
            <person name="Zhang J."/>
            <person name="Li Y."/>
            <person name="Zhou W."/>
            <person name="Zhang B."/>
            <person name="Hu W."/>
            <person name="Eijk M."/>
            <person name="Tang J."/>
            <person name="Witsenboer H."/>
            <person name="Zhao S."/>
            <person name="Li Z."/>
            <person name="Zhang A."/>
            <person name="Wang D."/>
            <person name="Liang C."/>
        </authorList>
    </citation>
    <scope>NUCLEOTIDE SEQUENCE [LARGE SCALE GENOMIC DNA]</scope>
    <source>
        <strain evidence="2">cv. G1812</strain>
    </source>
</reference>
<keyword evidence="3" id="KW-1185">Reference proteome</keyword>
<reference evidence="2" key="3">
    <citation type="submission" date="2022-06" db="UniProtKB">
        <authorList>
            <consortium name="EnsemblPlants"/>
        </authorList>
    </citation>
    <scope>IDENTIFICATION</scope>
</reference>